<reference evidence="2" key="1">
    <citation type="journal article" date="2022" name="Front. Genet.">
        <title>Chromosome-Scale Assembly of the Dendrobium nobile Genome Provides Insights Into the Molecular Mechanism of the Biosynthesis of the Medicinal Active Ingredient of Dendrobium.</title>
        <authorList>
            <person name="Xu Q."/>
            <person name="Niu S.-C."/>
            <person name="Li K.-L."/>
            <person name="Zheng P.-J."/>
            <person name="Zhang X.-J."/>
            <person name="Jia Y."/>
            <person name="Liu Y."/>
            <person name="Niu Y.-X."/>
            <person name="Yu L.-H."/>
            <person name="Chen D.-F."/>
            <person name="Zhang G.-Q."/>
        </authorList>
    </citation>
    <scope>NUCLEOTIDE SEQUENCE</scope>
    <source>
        <tissue evidence="2">Leaf</tissue>
    </source>
</reference>
<gene>
    <name evidence="2" type="ORF">KFK09_029018</name>
</gene>
<dbReference type="AlphaFoldDB" id="A0A8T3A4B1"/>
<organism evidence="2 3">
    <name type="scientific">Dendrobium nobile</name>
    <name type="common">Orchid</name>
    <dbReference type="NCBI Taxonomy" id="94219"/>
    <lineage>
        <taxon>Eukaryota</taxon>
        <taxon>Viridiplantae</taxon>
        <taxon>Streptophyta</taxon>
        <taxon>Embryophyta</taxon>
        <taxon>Tracheophyta</taxon>
        <taxon>Spermatophyta</taxon>
        <taxon>Magnoliopsida</taxon>
        <taxon>Liliopsida</taxon>
        <taxon>Asparagales</taxon>
        <taxon>Orchidaceae</taxon>
        <taxon>Epidendroideae</taxon>
        <taxon>Malaxideae</taxon>
        <taxon>Dendrobiinae</taxon>
        <taxon>Dendrobium</taxon>
    </lineage>
</organism>
<evidence type="ECO:0000313" key="3">
    <source>
        <dbReference type="Proteomes" id="UP000829196"/>
    </source>
</evidence>
<evidence type="ECO:0000313" key="2">
    <source>
        <dbReference type="EMBL" id="KAI0489176.1"/>
    </source>
</evidence>
<evidence type="ECO:0000256" key="1">
    <source>
        <dbReference type="SAM" id="MobiDB-lite"/>
    </source>
</evidence>
<proteinExistence type="predicted"/>
<sequence>MEGRTSSSLAAPKFHSKQPNQDDSSRERKMGYKKKRRRRKEGKEGRNSLTIVGILSEFHETSEFCPSDARNLHDFQVIL</sequence>
<dbReference type="EMBL" id="JAGYWB010000019">
    <property type="protein sequence ID" value="KAI0489176.1"/>
    <property type="molecule type" value="Genomic_DNA"/>
</dbReference>
<protein>
    <submittedName>
        <fullName evidence="2">Uncharacterized protein</fullName>
    </submittedName>
</protein>
<keyword evidence="3" id="KW-1185">Reference proteome</keyword>
<accession>A0A8T3A4B1</accession>
<feature type="compositionally biased region" description="Basic residues" evidence="1">
    <location>
        <begin position="31"/>
        <end position="40"/>
    </location>
</feature>
<feature type="region of interest" description="Disordered" evidence="1">
    <location>
        <begin position="1"/>
        <end position="47"/>
    </location>
</feature>
<comment type="caution">
    <text evidence="2">The sequence shown here is derived from an EMBL/GenBank/DDBJ whole genome shotgun (WGS) entry which is preliminary data.</text>
</comment>
<name>A0A8T3A4B1_DENNO</name>
<dbReference type="Proteomes" id="UP000829196">
    <property type="component" value="Unassembled WGS sequence"/>
</dbReference>